<dbReference type="AlphaFoldDB" id="A0A7S3FRT3"/>
<gene>
    <name evidence="2" type="ORF">SRAS04492_LOCUS1083</name>
</gene>
<sequence length="155" mass="17864">MQIDIVVELLTLQSLIESSRINPQDRKVIGRITKKLLSQLPQRHKPKKGEEGDSALEERNTRDVIQQANKFANLLKVQLRQQNNFSVTNNREESKKSTDQFQELRENGASIEVTCKKITLNIAKLIKEFQAVEAYEQENDEIDMEDELSQIIGQN</sequence>
<feature type="region of interest" description="Disordered" evidence="1">
    <location>
        <begin position="39"/>
        <end position="60"/>
    </location>
</feature>
<evidence type="ECO:0000313" key="2">
    <source>
        <dbReference type="EMBL" id="CAE0229299.1"/>
    </source>
</evidence>
<organism evidence="2">
    <name type="scientific">Strombidium rassoulzadegani</name>
    <dbReference type="NCBI Taxonomy" id="1082188"/>
    <lineage>
        <taxon>Eukaryota</taxon>
        <taxon>Sar</taxon>
        <taxon>Alveolata</taxon>
        <taxon>Ciliophora</taxon>
        <taxon>Intramacronucleata</taxon>
        <taxon>Spirotrichea</taxon>
        <taxon>Oligotrichia</taxon>
        <taxon>Strombidiidae</taxon>
        <taxon>Strombidium</taxon>
    </lineage>
</organism>
<feature type="compositionally biased region" description="Basic and acidic residues" evidence="1">
    <location>
        <begin position="48"/>
        <end position="60"/>
    </location>
</feature>
<proteinExistence type="predicted"/>
<reference evidence="2" key="1">
    <citation type="submission" date="2021-01" db="EMBL/GenBank/DDBJ databases">
        <authorList>
            <person name="Corre E."/>
            <person name="Pelletier E."/>
            <person name="Niang G."/>
            <person name="Scheremetjew M."/>
            <person name="Finn R."/>
            <person name="Kale V."/>
            <person name="Holt S."/>
            <person name="Cochrane G."/>
            <person name="Meng A."/>
            <person name="Brown T."/>
            <person name="Cohen L."/>
        </authorList>
    </citation>
    <scope>NUCLEOTIDE SEQUENCE</scope>
    <source>
        <strain evidence="2">Ras09</strain>
    </source>
</reference>
<protein>
    <submittedName>
        <fullName evidence="2">Uncharacterized protein</fullName>
    </submittedName>
</protein>
<name>A0A7S3FRT3_9SPIT</name>
<dbReference type="EMBL" id="HBIA01002020">
    <property type="protein sequence ID" value="CAE0229299.1"/>
    <property type="molecule type" value="Transcribed_RNA"/>
</dbReference>
<evidence type="ECO:0000256" key="1">
    <source>
        <dbReference type="SAM" id="MobiDB-lite"/>
    </source>
</evidence>
<accession>A0A7S3FRT3</accession>